<dbReference type="PANTHER" id="PTHR12858:SF1">
    <property type="entry name" value="PRE-RRNA-PROCESSING PROTEIN TSR1 HOMOLOG"/>
    <property type="match status" value="1"/>
</dbReference>
<accession>A0AAE1J9J9</accession>
<comment type="similarity">
    <text evidence="4">Belongs to the TRAFAC class translation factor GTPase superfamily. Bms1-like GTPase family. TSR1 subfamily.</text>
</comment>
<dbReference type="GeneID" id="87917716"/>
<dbReference type="EMBL" id="JAWRVG010000010">
    <property type="protein sequence ID" value="KAK4077816.1"/>
    <property type="molecule type" value="Genomic_DNA"/>
</dbReference>
<keyword evidence="3" id="KW-0539">Nucleus</keyword>
<proteinExistence type="inferred from homology"/>
<dbReference type="PROSITE" id="PS51714">
    <property type="entry name" value="G_BMS1"/>
    <property type="match status" value="1"/>
</dbReference>
<evidence type="ECO:0000256" key="1">
    <source>
        <dbReference type="ARBA" id="ARBA00004604"/>
    </source>
</evidence>
<dbReference type="InterPro" id="IPR030387">
    <property type="entry name" value="G_Bms1/Tsr1_dom"/>
</dbReference>
<dbReference type="Proteomes" id="UP001273209">
    <property type="component" value="Unassembled WGS sequence"/>
</dbReference>
<dbReference type="SMART" id="SM01362">
    <property type="entry name" value="DUF663"/>
    <property type="match status" value="1"/>
</dbReference>
<evidence type="ECO:0000259" key="6">
    <source>
        <dbReference type="PROSITE" id="PS51714"/>
    </source>
</evidence>
<sequence length="874" mass="97294">MCHNKKFLITENPTIAVILHCLAPGANTQYPGPQFGLGRTNTVFTTCKLASLPFRFKAGGDGKMSAAVHSHRPTTKVTNKPFKSKAASKHELRDRAKGRVPNEKGSRKTPHQQVMSKFDRRNQAKQTRLVKHKEHLKETSIFSGKDAAPRIVAIIPLCSDGDAKAAIQSLNSSLDIETDLGSNNLQVSIDRFKQKLQYVALERDLTACLDAASAADFVVVVLSASVEVDQLGELILRSVESQGLSTLFTMVQGLDKIEPAKQRPGVMGSLKSFITHFHPEQEKLYSVDNRQDCANLMRSLCSTTPKGIRWRDERSWMLAEDVKFASNDSESTVITGVVRGKGLKADRLIQVGDWGTYQIEKIVAAPLPKHIKKKGEEVTMEAEGEKVLEEPSDDRDDLNELAPEDVMMDAEDDAAMSVAPSEKKGVLLDEHHYFSDEEDEATAGTKKVPKGTSKYQSAWYLDDVSDSGSDMEDMEMDDENDEEEGARPEDGMEGFALPEPTEAGPSEYPQSEMMEPDEEEDAAQLEQYRARKRDEVEDDKEFPDEIELHPNVLARERLARYRGLKSLRTSPWQEDEDRAHEPEEWRRLLQVPDYNASRSRATREALVGGVQPGTRVHIYIKGMPAAAASSYKPSSPVTLVSLLRHENKRTAVNYLINLSSDQTSSIKSKEELIAQCGARRMVIKPLFSQSGSTPNDVHKYCRYLHPGQSAIATFMGPITWGAVPVLFFKRTVPSEGAEEDASAGGMSLIATGTALPPSTTRVVAKRVILAGHPYHIHKKIVTIRYMFFNREDVEWFKAMPLWTKRGRSGFIKEPLGTHGYFKATFDGRINPQDSVGISLYKRVWPRHAVPATGSLLEAGAIQEVQGHDEDTMME</sequence>
<evidence type="ECO:0000256" key="4">
    <source>
        <dbReference type="ARBA" id="ARBA00038288"/>
    </source>
</evidence>
<dbReference type="GO" id="GO:0000479">
    <property type="term" value="P:endonucleolytic cleavage of tricistronic rRNA transcript (SSU-rRNA, 5.8S rRNA, LSU-rRNA)"/>
    <property type="evidence" value="ECO:0007669"/>
    <property type="project" value="TreeGrafter"/>
</dbReference>
<evidence type="ECO:0000256" key="2">
    <source>
        <dbReference type="ARBA" id="ARBA00022517"/>
    </source>
</evidence>
<comment type="caution">
    <text evidence="7">The sequence shown here is derived from an EMBL/GenBank/DDBJ whole genome shotgun (WGS) entry which is preliminary data.</text>
</comment>
<dbReference type="AlphaFoldDB" id="A0AAE1J9J9"/>
<dbReference type="GO" id="GO:0030688">
    <property type="term" value="C:preribosome, small subunit precursor"/>
    <property type="evidence" value="ECO:0007669"/>
    <property type="project" value="TreeGrafter"/>
</dbReference>
<protein>
    <recommendedName>
        <fullName evidence="6">Bms1-type G domain-containing protein</fullName>
    </recommendedName>
</protein>
<evidence type="ECO:0000313" key="7">
    <source>
        <dbReference type="EMBL" id="KAK4077816.1"/>
    </source>
</evidence>
<feature type="compositionally biased region" description="Acidic residues" evidence="5">
    <location>
        <begin position="463"/>
        <end position="484"/>
    </location>
</feature>
<evidence type="ECO:0000256" key="5">
    <source>
        <dbReference type="SAM" id="MobiDB-lite"/>
    </source>
</evidence>
<dbReference type="GO" id="GO:0005525">
    <property type="term" value="F:GTP binding"/>
    <property type="evidence" value="ECO:0007669"/>
    <property type="project" value="TreeGrafter"/>
</dbReference>
<feature type="compositionally biased region" description="Basic and acidic residues" evidence="5">
    <location>
        <begin position="88"/>
        <end position="106"/>
    </location>
</feature>
<dbReference type="PANTHER" id="PTHR12858">
    <property type="entry name" value="RIBOSOME BIOGENESIS PROTEIN"/>
    <property type="match status" value="1"/>
</dbReference>
<evidence type="ECO:0000256" key="3">
    <source>
        <dbReference type="ARBA" id="ARBA00023242"/>
    </source>
</evidence>
<dbReference type="Pfam" id="PF08142">
    <property type="entry name" value="AARP2CN"/>
    <property type="match status" value="1"/>
</dbReference>
<dbReference type="SMART" id="SM00785">
    <property type="entry name" value="AARP2CN"/>
    <property type="match status" value="1"/>
</dbReference>
<name>A0AAE1J9J9_9HYPO</name>
<feature type="region of interest" description="Disordered" evidence="5">
    <location>
        <begin position="458"/>
        <end position="523"/>
    </location>
</feature>
<dbReference type="GO" id="GO:0000462">
    <property type="term" value="P:maturation of SSU-rRNA from tricistronic rRNA transcript (SSU-rRNA, 5.8S rRNA, LSU-rRNA)"/>
    <property type="evidence" value="ECO:0007669"/>
    <property type="project" value="TreeGrafter"/>
</dbReference>
<organism evidence="7 8">
    <name type="scientific">Trichoderma aggressivum f. europaeum</name>
    <dbReference type="NCBI Taxonomy" id="173218"/>
    <lineage>
        <taxon>Eukaryota</taxon>
        <taxon>Fungi</taxon>
        <taxon>Dikarya</taxon>
        <taxon>Ascomycota</taxon>
        <taxon>Pezizomycotina</taxon>
        <taxon>Sordariomycetes</taxon>
        <taxon>Hypocreomycetidae</taxon>
        <taxon>Hypocreales</taxon>
        <taxon>Hypocreaceae</taxon>
        <taxon>Trichoderma</taxon>
    </lineage>
</organism>
<dbReference type="Pfam" id="PF22298">
    <property type="entry name" value="Tsr1_G-like"/>
    <property type="match status" value="1"/>
</dbReference>
<dbReference type="InterPro" id="IPR007034">
    <property type="entry name" value="BMS1_TSR1_C"/>
</dbReference>
<feature type="domain" description="Bms1-type G" evidence="6">
    <location>
        <begin position="148"/>
        <end position="306"/>
    </location>
</feature>
<evidence type="ECO:0000313" key="8">
    <source>
        <dbReference type="Proteomes" id="UP001273209"/>
    </source>
</evidence>
<keyword evidence="8" id="KW-1185">Reference proteome</keyword>
<dbReference type="Pfam" id="PF04950">
    <property type="entry name" value="RIBIOP_C"/>
    <property type="match status" value="1"/>
</dbReference>
<feature type="region of interest" description="Disordered" evidence="5">
    <location>
        <begin position="65"/>
        <end position="124"/>
    </location>
</feature>
<feature type="compositionally biased region" description="Acidic residues" evidence="5">
    <location>
        <begin position="514"/>
        <end position="523"/>
    </location>
</feature>
<keyword evidence="2" id="KW-0690">Ribosome biogenesis</keyword>
<gene>
    <name evidence="7" type="ORF">Triagg1_3510</name>
</gene>
<comment type="subcellular location">
    <subcellularLocation>
        <location evidence="1">Nucleus</location>
        <location evidence="1">Nucleolus</location>
    </subcellularLocation>
</comment>
<dbReference type="InterPro" id="IPR039761">
    <property type="entry name" value="Bms1/Tsr1"/>
</dbReference>
<dbReference type="GO" id="GO:0034511">
    <property type="term" value="F:U3 snoRNA binding"/>
    <property type="evidence" value="ECO:0007669"/>
    <property type="project" value="TreeGrafter"/>
</dbReference>
<reference evidence="7" key="1">
    <citation type="submission" date="2023-11" db="EMBL/GenBank/DDBJ databases">
        <title>The genome sequences of three competitors of mushroom-forming fungi.</title>
        <authorList>
            <person name="Beijen E."/>
            <person name="Ohm R.A."/>
        </authorList>
    </citation>
    <scope>NUCLEOTIDE SEQUENCE</scope>
    <source>
        <strain evidence="7">CBS 100526</strain>
    </source>
</reference>
<dbReference type="GO" id="GO:0005730">
    <property type="term" value="C:nucleolus"/>
    <property type="evidence" value="ECO:0007669"/>
    <property type="project" value="UniProtKB-SubCell"/>
</dbReference>
<dbReference type="InterPro" id="IPR012948">
    <property type="entry name" value="AARP2CN"/>
</dbReference>
<dbReference type="RefSeq" id="XP_062757499.1">
    <property type="nucleotide sequence ID" value="XM_062897811.1"/>
</dbReference>
<dbReference type="GO" id="GO:0003924">
    <property type="term" value="F:GTPase activity"/>
    <property type="evidence" value="ECO:0007669"/>
    <property type="project" value="TreeGrafter"/>
</dbReference>